<reference evidence="7 8" key="1">
    <citation type="submission" date="2016-10" db="EMBL/GenBank/DDBJ databases">
        <authorList>
            <person name="Varghese N."/>
            <person name="Submissions S."/>
        </authorList>
    </citation>
    <scope>NUCLEOTIDE SEQUENCE [LARGE SCALE GENOMIC DNA]</scope>
    <source>
        <strain evidence="7 8">DSM 17833</strain>
    </source>
</reference>
<evidence type="ECO:0000259" key="5">
    <source>
        <dbReference type="PROSITE" id="PS51898"/>
    </source>
</evidence>
<keyword evidence="8" id="KW-1185">Reference proteome</keyword>
<dbReference type="InterPro" id="IPR022000">
    <property type="entry name" value="Min27-like_integrase_DNA_bind"/>
</dbReference>
<dbReference type="PANTHER" id="PTHR30349">
    <property type="entry name" value="PHAGE INTEGRASE-RELATED"/>
    <property type="match status" value="1"/>
</dbReference>
<dbReference type="PROSITE" id="PS51900">
    <property type="entry name" value="CB"/>
    <property type="match status" value="1"/>
</dbReference>
<dbReference type="Proteomes" id="UP000242418">
    <property type="component" value="Unassembled WGS sequence"/>
</dbReference>
<dbReference type="PROSITE" id="PS51898">
    <property type="entry name" value="TYR_RECOMBINASE"/>
    <property type="match status" value="1"/>
</dbReference>
<sequence length="397" mass="45384">MARKSMDMPTGVEVFRNSIRIRFTWNGRRCSETLPYPVTPKGIAAASILRDQVVRLSKMGLMDDAKYIELFPGSMVPAGGLSCFGEFAQLWLDSRDITQGTRLNYKSTLNHYWMPHLALIRIDLITTTLLRRIIAETKWTSSGVKRNALVKLSTILKAALGDGLIERNPAETLEVPRRSRKDPDPLTLDDANRIIEKLYSTSHWPSLIYAALFEFLFFSGLRLSEALALRWESVDWNRKQVHVCRTVALGVVEERTKTKSARYVLLNERALRALWFALNYAERRQQGVGRVKTTPYVFPPSKGQEYIKQTSNVHHQWRPTLKALGIRYRPPYNCRHTYATICLMSGMNPAFISQQLGHSVQMLLSTYARWINSSSDWSELEKLNIGIKLVSTSFSQP</sequence>
<dbReference type="Gene3D" id="1.10.443.10">
    <property type="entry name" value="Intergrase catalytic core"/>
    <property type="match status" value="1"/>
</dbReference>
<keyword evidence="2 4" id="KW-0238">DNA-binding</keyword>
<gene>
    <name evidence="7" type="ORF">SAMN05216370_3992</name>
</gene>
<dbReference type="SUPFAM" id="SSF56349">
    <property type="entry name" value="DNA breaking-rejoining enzymes"/>
    <property type="match status" value="1"/>
</dbReference>
<dbReference type="CDD" id="cd01189">
    <property type="entry name" value="INT_ICEBs1_C_like"/>
    <property type="match status" value="1"/>
</dbReference>
<dbReference type="Pfam" id="PF12167">
    <property type="entry name" value="Arm-DNA-bind_2"/>
    <property type="match status" value="1"/>
</dbReference>
<dbReference type="InterPro" id="IPR044068">
    <property type="entry name" value="CB"/>
</dbReference>
<comment type="caution">
    <text evidence="7">The sequence shown here is derived from an EMBL/GenBank/DDBJ whole genome shotgun (WGS) entry which is preliminary data.</text>
</comment>
<dbReference type="Gene3D" id="1.10.150.130">
    <property type="match status" value="1"/>
</dbReference>
<feature type="domain" description="Core-binding (CB)" evidence="6">
    <location>
        <begin position="82"/>
        <end position="160"/>
    </location>
</feature>
<name>A0AB37ZD26_9PSED</name>
<dbReference type="InterPro" id="IPR002104">
    <property type="entry name" value="Integrase_catalytic"/>
</dbReference>
<evidence type="ECO:0000256" key="3">
    <source>
        <dbReference type="ARBA" id="ARBA00023172"/>
    </source>
</evidence>
<dbReference type="GO" id="GO:0003677">
    <property type="term" value="F:DNA binding"/>
    <property type="evidence" value="ECO:0007669"/>
    <property type="project" value="UniProtKB-UniRule"/>
</dbReference>
<dbReference type="InterPro" id="IPR050090">
    <property type="entry name" value="Tyrosine_recombinase_XerCD"/>
</dbReference>
<evidence type="ECO:0000256" key="4">
    <source>
        <dbReference type="PROSITE-ProRule" id="PRU01248"/>
    </source>
</evidence>
<dbReference type="EMBL" id="FMTL01000005">
    <property type="protein sequence ID" value="SCW85085.1"/>
    <property type="molecule type" value="Genomic_DNA"/>
</dbReference>
<keyword evidence="3" id="KW-0233">DNA recombination</keyword>
<evidence type="ECO:0000313" key="8">
    <source>
        <dbReference type="Proteomes" id="UP000242418"/>
    </source>
</evidence>
<evidence type="ECO:0000259" key="6">
    <source>
        <dbReference type="PROSITE" id="PS51900"/>
    </source>
</evidence>
<dbReference type="GO" id="GO:0006310">
    <property type="term" value="P:DNA recombination"/>
    <property type="evidence" value="ECO:0007669"/>
    <property type="project" value="UniProtKB-KW"/>
</dbReference>
<dbReference type="InterPro" id="IPR010998">
    <property type="entry name" value="Integrase_recombinase_N"/>
</dbReference>
<protein>
    <submittedName>
        <fullName evidence="7">Integrase</fullName>
    </submittedName>
</protein>
<evidence type="ECO:0000313" key="7">
    <source>
        <dbReference type="EMBL" id="SCW85085.1"/>
    </source>
</evidence>
<evidence type="ECO:0000256" key="1">
    <source>
        <dbReference type="ARBA" id="ARBA00022908"/>
    </source>
</evidence>
<dbReference type="Pfam" id="PF00589">
    <property type="entry name" value="Phage_integrase"/>
    <property type="match status" value="1"/>
</dbReference>
<proteinExistence type="predicted"/>
<keyword evidence="1" id="KW-0229">DNA integration</keyword>
<organism evidence="7 8">
    <name type="scientific">Pseudomonas peli</name>
    <dbReference type="NCBI Taxonomy" id="592361"/>
    <lineage>
        <taxon>Bacteria</taxon>
        <taxon>Pseudomonadati</taxon>
        <taxon>Pseudomonadota</taxon>
        <taxon>Gammaproteobacteria</taxon>
        <taxon>Pseudomonadales</taxon>
        <taxon>Pseudomonadaceae</taxon>
        <taxon>Pseudomonas</taxon>
    </lineage>
</organism>
<dbReference type="InterPro" id="IPR013762">
    <property type="entry name" value="Integrase-like_cat_sf"/>
</dbReference>
<dbReference type="InterPro" id="IPR011010">
    <property type="entry name" value="DNA_brk_join_enz"/>
</dbReference>
<feature type="domain" description="Tyr recombinase" evidence="5">
    <location>
        <begin position="181"/>
        <end position="382"/>
    </location>
</feature>
<dbReference type="AlphaFoldDB" id="A0AB37ZD26"/>
<dbReference type="GO" id="GO:0015074">
    <property type="term" value="P:DNA integration"/>
    <property type="evidence" value="ECO:0007669"/>
    <property type="project" value="UniProtKB-KW"/>
</dbReference>
<evidence type="ECO:0000256" key="2">
    <source>
        <dbReference type="ARBA" id="ARBA00023125"/>
    </source>
</evidence>
<dbReference type="PANTHER" id="PTHR30349:SF36">
    <property type="entry name" value="PROPHAGE INTEGRASE INTR-RELATED"/>
    <property type="match status" value="1"/>
</dbReference>
<accession>A0AB37ZD26</accession>